<evidence type="ECO:0008006" key="7">
    <source>
        <dbReference type="Google" id="ProtNLM"/>
    </source>
</evidence>
<dbReference type="Gene3D" id="3.80.10.10">
    <property type="entry name" value="Ribonuclease Inhibitor"/>
    <property type="match status" value="3"/>
</dbReference>
<feature type="coiled-coil region" evidence="3">
    <location>
        <begin position="1295"/>
        <end position="1322"/>
    </location>
</feature>
<keyword evidence="3" id="KW-0175">Coiled coil</keyword>
<dbReference type="InterPro" id="IPR032675">
    <property type="entry name" value="LRR_dom_sf"/>
</dbReference>
<protein>
    <recommendedName>
        <fullName evidence="7">Leucine-rich repeat protein (LRRP)</fullName>
    </recommendedName>
</protein>
<evidence type="ECO:0000256" key="1">
    <source>
        <dbReference type="ARBA" id="ARBA00022614"/>
    </source>
</evidence>
<dbReference type="RefSeq" id="XP_011774139.1">
    <property type="nucleotide sequence ID" value="XM_011775837.1"/>
</dbReference>
<reference evidence="6" key="1">
    <citation type="journal article" date="2010" name="PLoS Negl. Trop. Dis.">
        <title>The genome sequence of Trypanosoma brucei gambiense, causative agent of chronic human african trypanosomiasis.</title>
        <authorList>
            <person name="Jackson A.P."/>
            <person name="Sanders M."/>
            <person name="Berry A."/>
            <person name="McQuillan J."/>
            <person name="Aslett M.A."/>
            <person name="Quail M.A."/>
            <person name="Chukualim B."/>
            <person name="Capewell P."/>
            <person name="MacLeod A."/>
            <person name="Melville S.E."/>
            <person name="Gibson W."/>
            <person name="Barry J.D."/>
            <person name="Berriman M."/>
            <person name="Hertz-Fowler C."/>
        </authorList>
    </citation>
    <scope>NUCLEOTIDE SEQUENCE [LARGE SCALE GENOMIC DNA]</scope>
    <source>
        <strain evidence="6">MHOM/CI/86/DAL972</strain>
    </source>
</reference>
<feature type="region of interest" description="Disordered" evidence="4">
    <location>
        <begin position="697"/>
        <end position="736"/>
    </location>
</feature>
<dbReference type="PROSITE" id="PS50096">
    <property type="entry name" value="IQ"/>
    <property type="match status" value="1"/>
</dbReference>
<feature type="compositionally biased region" description="Basic and acidic residues" evidence="4">
    <location>
        <begin position="1418"/>
        <end position="1427"/>
    </location>
</feature>
<dbReference type="PROSITE" id="PS51450">
    <property type="entry name" value="LRR"/>
    <property type="match status" value="4"/>
</dbReference>
<evidence type="ECO:0000256" key="3">
    <source>
        <dbReference type="SAM" id="Coils"/>
    </source>
</evidence>
<dbReference type="SMART" id="SM00369">
    <property type="entry name" value="LRR_TYP"/>
    <property type="match status" value="5"/>
</dbReference>
<feature type="region of interest" description="Disordered" evidence="4">
    <location>
        <begin position="212"/>
        <end position="235"/>
    </location>
</feature>
<accession>C9ZR24</accession>
<dbReference type="Proteomes" id="UP000002316">
    <property type="component" value="Chromosome 6"/>
</dbReference>
<dbReference type="PANTHER" id="PTHR15454:SF56">
    <property type="entry name" value="PROTEIN PHOSPHATASE 1 REGULATORY SUBUNIT 7-RELATED"/>
    <property type="match status" value="1"/>
</dbReference>
<evidence type="ECO:0000313" key="5">
    <source>
        <dbReference type="EMBL" id="CBH11854.1"/>
    </source>
</evidence>
<name>C9ZR24_TRYB9</name>
<dbReference type="PANTHER" id="PTHR15454">
    <property type="entry name" value="NISCHARIN RELATED"/>
    <property type="match status" value="1"/>
</dbReference>
<feature type="compositionally biased region" description="Basic and acidic residues" evidence="4">
    <location>
        <begin position="1462"/>
        <end position="1485"/>
    </location>
</feature>
<evidence type="ECO:0000256" key="4">
    <source>
        <dbReference type="SAM" id="MobiDB-lite"/>
    </source>
</evidence>
<sequence>MDDSDPPRKSLRGMTPEEVAELLAEYGASGPFDDLFDIQAVSNSVFDYGGRDVFLTGTNAETEAEGENDADGKKPVAADVDHTWPLESVVMHYTDIISSSTAQPLLEEVNKLLGGESSSVSLTVGPVDDGSLRYGTRNVVDDGLGIDDLDMFNLTRSCLRSNDDTELLKKLDGMLEEADRFLASRKKQYIDPMDETFLMERNRAFEEEERLWNPVQRDDDFSDDDDDDDDDDDGSVSLSAIRAIRAFGEERKVIDEERDYEGGETLFSFEYGPTLEEQQILLEWDNAVRDCEKRAKSVTQLEVNPNYAPKLIRNGGMPSSASALDLDTISTEQDEKKMCIHASPAWEEEQATVLQSIATIEARDSDLEAAASRQLELHHQERQQQLQLPRANHGRLVFESFTKRVDDLLPPGELEVQIRGILAMEGESVDVRAVGERCVSSAERSRKVAGRESFRLICEERETLLMGKEDLKAAQEWRRRLEEQENTLASAIADFIRREETLQRQIVEEEEISFQQLCGKERDDVAAVTQVQVTRQQQALEADLGRVMEEHEHIRCEIVAREEEVAGEMYQEAQRALQGLRSLRKKTLQQISDSMLGCSNGSMESCGNQNHRILHTRNIATFTTEASWRRSSETLKACGESLSALKTGLAAQLGIGNSLRIKMLLMERCFGEKWLKEYHQDINDTLDLLKTQLRADDSHSCRVEPPSGSRPATAGSSSSLSTANNHSTPLLGDRDTNLNGHTSNCLNAQLARRLQPLALGGGRLDARDVAQRCHSLSFALEHISDIDFSSLATLTVPCAEAGSTSITSYVKELDLGGNALQQLQLDDALRVFPSLRSLNVSDNKIRDIRCRVAPLRGVSEAQANSVAQSARVTRLDISANALDNVEAVGKLLSYHLRTLLIFSNKVESLLPLAQCTRLECLEASRNLVTSLVELKQLRLLQTIDLSDNRIETIDPIAHQVLLQNLYLSRNKVRDVPPTLSLGFLRQLFLNGNALVALSDESFCWFPLLTVLHVENNNLRDVSGLRHCPRLTTVNLSFNQLQRIEDLLPLTACRMVQVLSVNENPFSARQMDDNSLGKNLDTVRNKLLAWFPHLSELNNEKVLEGHRQISETEEFSSLMPYCVARRLRWRVTEDKPADMWDWPVSVSADHMRQFCGLMSCWGCERGPLDSYADLFKALESDIFLTSMQREQDVLCTIRRRRYHDAVSVEEDLKKRLRDSKQSLNPITQRLSDRVEVRNRRESTKMMEQHLIQMEHVPRVRGNIHIVDALYTQRANAYKEMRAKKFICNWMYGCFLIKKAKMELEELRNSYENVQRRRLEMAARTIQPLWRGAVVRSRLKRIMKFNLEDDDDNFKPVSLDFLDDATAEYDGVGAVLQRVLENRGAELNITFDCHLTSFANKDVPPRTNSAGQIRVSNTHKLLDTVKRPDSQPQVERAPPSNGGDDLNEFVSSHFERRQKKMERSRREEMQREFLKDPLRIKRELQRR</sequence>
<dbReference type="Pfam" id="PF12799">
    <property type="entry name" value="LRR_4"/>
    <property type="match status" value="1"/>
</dbReference>
<feature type="compositionally biased region" description="Low complexity" evidence="4">
    <location>
        <begin position="705"/>
        <end position="728"/>
    </location>
</feature>
<dbReference type="GeneID" id="23861986"/>
<keyword evidence="1" id="KW-0433">Leucine-rich repeat</keyword>
<dbReference type="GO" id="GO:0005737">
    <property type="term" value="C:cytoplasm"/>
    <property type="evidence" value="ECO:0007669"/>
    <property type="project" value="TreeGrafter"/>
</dbReference>
<dbReference type="KEGG" id="tbg:TbgDal_VI3320"/>
<dbReference type="InterPro" id="IPR001611">
    <property type="entry name" value="Leu-rich_rpt"/>
</dbReference>
<evidence type="ECO:0000256" key="2">
    <source>
        <dbReference type="ARBA" id="ARBA00022737"/>
    </source>
</evidence>
<proteinExistence type="predicted"/>
<feature type="region of interest" description="Disordered" evidence="4">
    <location>
        <begin position="1418"/>
        <end position="1485"/>
    </location>
</feature>
<keyword evidence="2" id="KW-0677">Repeat</keyword>
<dbReference type="InterPro" id="IPR003591">
    <property type="entry name" value="Leu-rich_rpt_typical-subtyp"/>
</dbReference>
<gene>
    <name evidence="5" type="ORF">TbgDal_VI3320</name>
</gene>
<organism evidence="5 6">
    <name type="scientific">Trypanosoma brucei gambiense (strain MHOM/CI/86/DAL972)</name>
    <dbReference type="NCBI Taxonomy" id="679716"/>
    <lineage>
        <taxon>Eukaryota</taxon>
        <taxon>Discoba</taxon>
        <taxon>Euglenozoa</taxon>
        <taxon>Kinetoplastea</taxon>
        <taxon>Metakinetoplastina</taxon>
        <taxon>Trypanosomatida</taxon>
        <taxon>Trypanosomatidae</taxon>
        <taxon>Trypanosoma</taxon>
    </lineage>
</organism>
<dbReference type="SUPFAM" id="SSF52058">
    <property type="entry name" value="L domain-like"/>
    <property type="match status" value="1"/>
</dbReference>
<dbReference type="InterPro" id="IPR025875">
    <property type="entry name" value="Leu-rich_rpt_4"/>
</dbReference>
<dbReference type="OrthoDB" id="266138at2759"/>
<feature type="compositionally biased region" description="Acidic residues" evidence="4">
    <location>
        <begin position="220"/>
        <end position="234"/>
    </location>
</feature>
<dbReference type="EMBL" id="FN554969">
    <property type="protein sequence ID" value="CBH11854.1"/>
    <property type="molecule type" value="Genomic_DNA"/>
</dbReference>
<dbReference type="VEuPathDB" id="TriTrypDB:Tbg972.6.3320"/>
<evidence type="ECO:0000313" key="6">
    <source>
        <dbReference type="Proteomes" id="UP000002316"/>
    </source>
</evidence>